<dbReference type="AlphaFoldDB" id="A0A1A8TJM5"/>
<dbReference type="InterPro" id="IPR024195">
    <property type="entry name" value="NUDIX_hydrolase_YfcD_pred"/>
</dbReference>
<dbReference type="SUPFAM" id="SSF55811">
    <property type="entry name" value="Nudix"/>
    <property type="match status" value="1"/>
</dbReference>
<dbReference type="Proteomes" id="UP000092544">
    <property type="component" value="Unassembled WGS sequence"/>
</dbReference>
<evidence type="ECO:0000256" key="4">
    <source>
        <dbReference type="ARBA" id="ARBA00022801"/>
    </source>
</evidence>
<dbReference type="CDD" id="cd04697">
    <property type="entry name" value="NUDIX_Hydrolase"/>
    <property type="match status" value="1"/>
</dbReference>
<dbReference type="OrthoDB" id="517136at2"/>
<dbReference type="InterPro" id="IPR000086">
    <property type="entry name" value="NUDIX_hydrolase_dom"/>
</dbReference>
<dbReference type="PROSITE" id="PS51462">
    <property type="entry name" value="NUDIX"/>
    <property type="match status" value="1"/>
</dbReference>
<dbReference type="GO" id="GO:0016817">
    <property type="term" value="F:hydrolase activity, acting on acid anhydrides"/>
    <property type="evidence" value="ECO:0007669"/>
    <property type="project" value="InterPro"/>
</dbReference>
<organism evidence="8 9">
    <name type="scientific">Marinomonas spartinae</name>
    <dbReference type="NCBI Taxonomy" id="1792290"/>
    <lineage>
        <taxon>Bacteria</taxon>
        <taxon>Pseudomonadati</taxon>
        <taxon>Pseudomonadota</taxon>
        <taxon>Gammaproteobacteria</taxon>
        <taxon>Oceanospirillales</taxon>
        <taxon>Oceanospirillaceae</taxon>
        <taxon>Marinomonas</taxon>
    </lineage>
</organism>
<dbReference type="PANTHER" id="PTHR10885">
    <property type="entry name" value="ISOPENTENYL-DIPHOSPHATE DELTA-ISOMERASE"/>
    <property type="match status" value="1"/>
</dbReference>
<dbReference type="PANTHER" id="PTHR10885:SF0">
    <property type="entry name" value="ISOPENTENYL-DIPHOSPHATE DELTA-ISOMERASE"/>
    <property type="match status" value="1"/>
</dbReference>
<comment type="cofactor">
    <cofactor evidence="1">
        <name>Mg(2+)</name>
        <dbReference type="ChEBI" id="CHEBI:18420"/>
    </cofactor>
</comment>
<gene>
    <name evidence="8" type="primary">yfcD</name>
    <name evidence="8" type="ORF">MSP8886_02436</name>
</gene>
<evidence type="ECO:0000256" key="2">
    <source>
        <dbReference type="ARBA" id="ARBA00005582"/>
    </source>
</evidence>
<keyword evidence="5 6" id="KW-0460">Magnesium</keyword>
<dbReference type="EC" id="3.6.-.-" evidence="8"/>
<dbReference type="STRING" id="1792290.MSP8886_02436"/>
<evidence type="ECO:0000313" key="8">
    <source>
        <dbReference type="EMBL" id="SBS32467.1"/>
    </source>
</evidence>
<name>A0A1A8TJM5_9GAMM</name>
<comment type="similarity">
    <text evidence="2">Belongs to the Nudix hydrolase family.</text>
</comment>
<reference evidence="8 9" key="1">
    <citation type="submission" date="2016-06" db="EMBL/GenBank/DDBJ databases">
        <authorList>
            <person name="Kjaerup R.B."/>
            <person name="Dalgaard T.S."/>
            <person name="Juul-Madsen H.R."/>
        </authorList>
    </citation>
    <scope>NUCLEOTIDE SEQUENCE [LARGE SCALE GENOMIC DNA]</scope>
    <source>
        <strain evidence="8 9">CECT 8886</strain>
    </source>
</reference>
<feature type="binding site" evidence="6">
    <location>
        <position position="88"/>
    </location>
    <ligand>
        <name>Mg(2+)</name>
        <dbReference type="ChEBI" id="CHEBI:18420"/>
    </ligand>
</feature>
<keyword evidence="3 6" id="KW-0479">Metal-binding</keyword>
<dbReference type="Gene3D" id="3.90.79.10">
    <property type="entry name" value="Nucleoside Triphosphate Pyrophosphohydrolase"/>
    <property type="match status" value="1"/>
</dbReference>
<evidence type="ECO:0000256" key="5">
    <source>
        <dbReference type="ARBA" id="ARBA00022842"/>
    </source>
</evidence>
<evidence type="ECO:0000256" key="3">
    <source>
        <dbReference type="ARBA" id="ARBA00022723"/>
    </source>
</evidence>
<dbReference type="RefSeq" id="WP_067017120.1">
    <property type="nucleotide sequence ID" value="NZ_FLOB01000005.1"/>
</dbReference>
<proteinExistence type="inferred from homology"/>
<keyword evidence="9" id="KW-1185">Reference proteome</keyword>
<evidence type="ECO:0000256" key="1">
    <source>
        <dbReference type="ARBA" id="ARBA00001946"/>
    </source>
</evidence>
<feature type="domain" description="Nudix hydrolase" evidence="7">
    <location>
        <begin position="31"/>
        <end position="164"/>
    </location>
</feature>
<accession>A0A1A8TJM5</accession>
<dbReference type="GO" id="GO:0046872">
    <property type="term" value="F:metal ion binding"/>
    <property type="evidence" value="ECO:0007669"/>
    <property type="project" value="UniProtKB-KW"/>
</dbReference>
<dbReference type="Pfam" id="PF00293">
    <property type="entry name" value="NUDIX"/>
    <property type="match status" value="1"/>
</dbReference>
<dbReference type="EMBL" id="FLOB01000005">
    <property type="protein sequence ID" value="SBS32467.1"/>
    <property type="molecule type" value="Genomic_DNA"/>
</dbReference>
<sequence>MSTTDEIITLVDKNNTVIGEVARHLMKFGEDYHRVTYILVFNTKGNLLIQKRTDNKAFCPGFYGVATGGVVETGESYIESAHRELKEEMGFDADLTSHGIFYTEGTGFKIWGKIYSCCYDESIHGSLVLQAKEVASVHEMSIDEVLNNDDQLSFTPDSLDALYHYAHKLTAPSPSDPE</sequence>
<feature type="binding site" evidence="6">
    <location>
        <position position="84"/>
    </location>
    <ligand>
        <name>Mg(2+)</name>
        <dbReference type="ChEBI" id="CHEBI:18420"/>
    </ligand>
</feature>
<evidence type="ECO:0000259" key="7">
    <source>
        <dbReference type="PROSITE" id="PS51462"/>
    </source>
</evidence>
<dbReference type="InterPro" id="IPR015797">
    <property type="entry name" value="NUDIX_hydrolase-like_dom_sf"/>
</dbReference>
<evidence type="ECO:0000256" key="6">
    <source>
        <dbReference type="PIRSR" id="PIRSR017340-1"/>
    </source>
</evidence>
<protein>
    <submittedName>
        <fullName evidence="8">Putative Nudix hydrolase YfcD</fullName>
        <ecNumber evidence="8">3.6.-.-</ecNumber>
    </submittedName>
</protein>
<evidence type="ECO:0000313" key="9">
    <source>
        <dbReference type="Proteomes" id="UP000092544"/>
    </source>
</evidence>
<keyword evidence="4 8" id="KW-0378">Hydrolase</keyword>
<dbReference type="PIRSF" id="PIRSF017340">
    <property type="entry name" value="Nudix_hydro"/>
    <property type="match status" value="1"/>
</dbReference>